<dbReference type="RefSeq" id="WP_215435322.1">
    <property type="nucleotide sequence ID" value="NZ_AP025943.1"/>
</dbReference>
<gene>
    <name evidence="1" type="ORF">Abiwalacus_03310</name>
</gene>
<evidence type="ECO:0000313" key="2">
    <source>
        <dbReference type="Proteomes" id="UP001062263"/>
    </source>
</evidence>
<protein>
    <submittedName>
        <fullName evidence="1">Uncharacterized protein</fullName>
    </submittedName>
</protein>
<reference evidence="1" key="1">
    <citation type="submission" date="2022-06" db="EMBL/GenBank/DDBJ databases">
        <title>Akkermansia biwalacus sp. nov., an anaerobic mucin-degrading bacterium isolated from human intestine.</title>
        <authorList>
            <person name="Kobayashi Y."/>
            <person name="Inoue S."/>
            <person name="Kawahara T."/>
            <person name="Kohda N."/>
        </authorList>
    </citation>
    <scope>NUCLEOTIDE SEQUENCE</scope>
    <source>
        <strain evidence="1">WON2089</strain>
    </source>
</reference>
<dbReference type="Proteomes" id="UP001062263">
    <property type="component" value="Chromosome"/>
</dbReference>
<sequence>MKRELQIGLKIKEESDWKIAYFREGGTGVTVVDSRGSSCSGMKSDYSVFFSSGCRIRNERILLSTESWLPSAEAKWMEVKGNLPCVVSRDSSLSEDVVLKLVNDFSAPLVLKGAALDGGDVNVVLKVGFNTPSPSRKGIRGFSISMSSEMPVGFLDFKVQRADGTAILGKFGGEKERNSGRKYSWYQFLALDGRLDEEVIVAVKYLVSLKEAVIPVQGRSGLFGTVAKEKVQPGRN</sequence>
<organism evidence="1 2">
    <name type="scientific">Akkermansia biwaensis</name>
    <dbReference type="NCBI Taxonomy" id="2946555"/>
    <lineage>
        <taxon>Bacteria</taxon>
        <taxon>Pseudomonadati</taxon>
        <taxon>Verrucomicrobiota</taxon>
        <taxon>Verrucomicrobiia</taxon>
        <taxon>Verrucomicrobiales</taxon>
        <taxon>Akkermansiaceae</taxon>
        <taxon>Akkermansia</taxon>
    </lineage>
</organism>
<accession>A0ABM7ZDJ7</accession>
<name>A0ABM7ZDJ7_9BACT</name>
<evidence type="ECO:0000313" key="1">
    <source>
        <dbReference type="EMBL" id="BDL42757.1"/>
    </source>
</evidence>
<dbReference type="EMBL" id="AP025943">
    <property type="protein sequence ID" value="BDL42757.1"/>
    <property type="molecule type" value="Genomic_DNA"/>
</dbReference>
<keyword evidence="2" id="KW-1185">Reference proteome</keyword>
<proteinExistence type="predicted"/>